<proteinExistence type="predicted"/>
<accession>A0A0L0GBR7</accession>
<keyword evidence="3" id="KW-1185">Reference proteome</keyword>
<dbReference type="RefSeq" id="XP_014160342.1">
    <property type="nucleotide sequence ID" value="XM_014304867.1"/>
</dbReference>
<feature type="region of interest" description="Disordered" evidence="1">
    <location>
        <begin position="88"/>
        <end position="154"/>
    </location>
</feature>
<reference evidence="2 3" key="1">
    <citation type="submission" date="2011-02" db="EMBL/GenBank/DDBJ databases">
        <title>The Genome Sequence of Sphaeroforma arctica JP610.</title>
        <authorList>
            <consortium name="The Broad Institute Genome Sequencing Platform"/>
            <person name="Russ C."/>
            <person name="Cuomo C."/>
            <person name="Young S.K."/>
            <person name="Zeng Q."/>
            <person name="Gargeya S."/>
            <person name="Alvarado L."/>
            <person name="Berlin A."/>
            <person name="Chapman S.B."/>
            <person name="Chen Z."/>
            <person name="Freedman E."/>
            <person name="Gellesch M."/>
            <person name="Goldberg J."/>
            <person name="Griggs A."/>
            <person name="Gujja S."/>
            <person name="Heilman E."/>
            <person name="Heiman D."/>
            <person name="Howarth C."/>
            <person name="Mehta T."/>
            <person name="Neiman D."/>
            <person name="Pearson M."/>
            <person name="Roberts A."/>
            <person name="Saif S."/>
            <person name="Shea T."/>
            <person name="Shenoy N."/>
            <person name="Sisk P."/>
            <person name="Stolte C."/>
            <person name="Sykes S."/>
            <person name="White J."/>
            <person name="Yandava C."/>
            <person name="Burger G."/>
            <person name="Gray M.W."/>
            <person name="Holland P.W.H."/>
            <person name="King N."/>
            <person name="Lang F.B.F."/>
            <person name="Roger A.J."/>
            <person name="Ruiz-Trillo I."/>
            <person name="Haas B."/>
            <person name="Nusbaum C."/>
            <person name="Birren B."/>
        </authorList>
    </citation>
    <scope>NUCLEOTIDE SEQUENCE [LARGE SCALE GENOMIC DNA]</scope>
    <source>
        <strain evidence="2 3">JP610</strain>
    </source>
</reference>
<dbReference type="GeneID" id="25901900"/>
<evidence type="ECO:0000256" key="1">
    <source>
        <dbReference type="SAM" id="MobiDB-lite"/>
    </source>
</evidence>
<feature type="compositionally biased region" description="Polar residues" evidence="1">
    <location>
        <begin position="137"/>
        <end position="147"/>
    </location>
</feature>
<evidence type="ECO:0000313" key="2">
    <source>
        <dbReference type="EMBL" id="KNC86440.1"/>
    </source>
</evidence>
<protein>
    <submittedName>
        <fullName evidence="2">Uncharacterized protein</fullName>
    </submittedName>
</protein>
<dbReference type="Proteomes" id="UP000054560">
    <property type="component" value="Unassembled WGS sequence"/>
</dbReference>
<evidence type="ECO:0000313" key="3">
    <source>
        <dbReference type="Proteomes" id="UP000054560"/>
    </source>
</evidence>
<organism evidence="2 3">
    <name type="scientific">Sphaeroforma arctica JP610</name>
    <dbReference type="NCBI Taxonomy" id="667725"/>
    <lineage>
        <taxon>Eukaryota</taxon>
        <taxon>Ichthyosporea</taxon>
        <taxon>Ichthyophonida</taxon>
        <taxon>Sphaeroforma</taxon>
    </lineage>
</organism>
<dbReference type="EMBL" id="KQ241651">
    <property type="protein sequence ID" value="KNC86440.1"/>
    <property type="molecule type" value="Genomic_DNA"/>
</dbReference>
<gene>
    <name evidence="2" type="ORF">SARC_01396</name>
</gene>
<feature type="region of interest" description="Disordered" evidence="1">
    <location>
        <begin position="171"/>
        <end position="193"/>
    </location>
</feature>
<name>A0A0L0GBR7_9EUKA</name>
<sequence length="204" mass="21992">MKAPCLVVLPGHAGPLSSDKPSSPLPISKLFFWHLVGTTGSPPVILNAVLLSPTSSLALTKKRPSASTFDPEQESCMGNALRQSFAESRQWRWSNPPSSPRPTKAHNSPDQLMPRTCSLIPTSVTPPVTPTLRGSEISRSPHQDTQISPPPPIPVTCLDLVSYVPPLQWDSDPDGERVLNNDSVDDPGLQLPPLEALPMECMAP</sequence>
<dbReference type="AlphaFoldDB" id="A0A0L0GBR7"/>